<dbReference type="PANTHER" id="PTHR37984">
    <property type="entry name" value="PROTEIN CBG26694"/>
    <property type="match status" value="1"/>
</dbReference>
<dbReference type="PANTHER" id="PTHR37984:SF5">
    <property type="entry name" value="PROTEIN NYNRIN-LIKE"/>
    <property type="match status" value="1"/>
</dbReference>
<proteinExistence type="predicted"/>
<evidence type="ECO:0008006" key="3">
    <source>
        <dbReference type="Google" id="ProtNLM"/>
    </source>
</evidence>
<dbReference type="EMBL" id="LVLJ01003597">
    <property type="protein sequence ID" value="OAE20585.1"/>
    <property type="molecule type" value="Genomic_DNA"/>
</dbReference>
<organism evidence="1 2">
    <name type="scientific">Marchantia polymorpha subsp. ruderalis</name>
    <dbReference type="NCBI Taxonomy" id="1480154"/>
    <lineage>
        <taxon>Eukaryota</taxon>
        <taxon>Viridiplantae</taxon>
        <taxon>Streptophyta</taxon>
        <taxon>Embryophyta</taxon>
        <taxon>Marchantiophyta</taxon>
        <taxon>Marchantiopsida</taxon>
        <taxon>Marchantiidae</taxon>
        <taxon>Marchantiales</taxon>
        <taxon>Marchantiaceae</taxon>
        <taxon>Marchantia</taxon>
    </lineage>
</organism>
<sequence>MLMLSLRRPRKPRAVKLPEVNHVTSEDLGPPKIDVEIGGCYVRKVPVDSGSGVNIMTEDIARCLGFSTFEPTTRVLRGSDYGFQTKRSFDDHHRSMEQGLGRSKTSHTEGIVDPSDCREVQLSPDKSLKVSSKVKGEKLREVQAFLRQYEDVFAWKIEDMKGIPTRESSLSLHPEKCFFFMTSGILLGHRVSSSAIAEDTEKVKVILELEPSTNLRELRAFLGHVGYYRRFIDMYAILAANLTKLLKKDEPYEWGEKQQLAFKALKSKLMTACGNPLFVLVRN</sequence>
<dbReference type="FunFam" id="3.30.70.270:FF:000020">
    <property type="entry name" value="Transposon Tf2-6 polyprotein-like Protein"/>
    <property type="match status" value="1"/>
</dbReference>
<dbReference type="InterPro" id="IPR043502">
    <property type="entry name" value="DNA/RNA_pol_sf"/>
</dbReference>
<dbReference type="SUPFAM" id="SSF56672">
    <property type="entry name" value="DNA/RNA polymerases"/>
    <property type="match status" value="1"/>
</dbReference>
<gene>
    <name evidence="1" type="ORF">AXG93_486s1000</name>
</gene>
<evidence type="ECO:0000313" key="1">
    <source>
        <dbReference type="EMBL" id="OAE20585.1"/>
    </source>
</evidence>
<accession>A0A176VKV8</accession>
<dbReference type="Proteomes" id="UP000077202">
    <property type="component" value="Unassembled WGS sequence"/>
</dbReference>
<name>A0A176VKV8_MARPO</name>
<protein>
    <recommendedName>
        <fullName evidence="3">Reverse transcriptase/retrotransposon-derived protein RNase H-like domain-containing protein</fullName>
    </recommendedName>
</protein>
<keyword evidence="2" id="KW-1185">Reference proteome</keyword>
<evidence type="ECO:0000313" key="2">
    <source>
        <dbReference type="Proteomes" id="UP000077202"/>
    </source>
</evidence>
<dbReference type="InterPro" id="IPR050951">
    <property type="entry name" value="Retrovirus_Pol_polyprotein"/>
</dbReference>
<reference evidence="1" key="1">
    <citation type="submission" date="2016-03" db="EMBL/GenBank/DDBJ databases">
        <title>Mechanisms controlling the formation of the plant cell surface in tip-growing cells are functionally conserved among land plants.</title>
        <authorList>
            <person name="Honkanen S."/>
            <person name="Jones V.A."/>
            <person name="Morieri G."/>
            <person name="Champion C."/>
            <person name="Hetherington A.J."/>
            <person name="Kelly S."/>
            <person name="Saint-Marcoux D."/>
            <person name="Proust H."/>
            <person name="Prescott H."/>
            <person name="Dolan L."/>
        </authorList>
    </citation>
    <scope>NUCLEOTIDE SEQUENCE [LARGE SCALE GENOMIC DNA]</scope>
    <source>
        <tissue evidence="1">Whole gametophyte</tissue>
    </source>
</reference>
<dbReference type="AlphaFoldDB" id="A0A176VKV8"/>
<dbReference type="Gene3D" id="3.30.70.270">
    <property type="match status" value="1"/>
</dbReference>
<comment type="caution">
    <text evidence="1">The sequence shown here is derived from an EMBL/GenBank/DDBJ whole genome shotgun (WGS) entry which is preliminary data.</text>
</comment>
<dbReference type="InterPro" id="IPR043128">
    <property type="entry name" value="Rev_trsase/Diguanyl_cyclase"/>
</dbReference>